<dbReference type="InterPro" id="IPR039913">
    <property type="entry name" value="RPAP1/Rba50"/>
</dbReference>
<dbReference type="Pfam" id="PF08621">
    <property type="entry name" value="RPAP1_N"/>
    <property type="match status" value="1"/>
</dbReference>
<evidence type="ECO:0000259" key="4">
    <source>
        <dbReference type="Pfam" id="PF08621"/>
    </source>
</evidence>
<feature type="domain" description="RPAP1 N-terminal" evidence="4">
    <location>
        <begin position="77"/>
        <end position="121"/>
    </location>
</feature>
<dbReference type="InterPro" id="IPR013929">
    <property type="entry name" value="RPAP1_C"/>
</dbReference>
<sequence>MDLIGEIVEHEPQAPIAPTIEQYAAKSGFPQLKKFDTVKPRNSRFKSAPKTDLERSKEARTPAQIPKNNDDSLTEAQRIHKENLAKISSLTEDELTKEREELLQGLDPKLVQTLLKRTEARTAEHNHDHAEGYGGWIGGGKNGVELPLLNDNDVNRALGIKNVSFKEEVEFEEDDEPEAKHPLDHFSDEEELAITSKDDDASGDDEVAPEGYQILSELQSRAEPEPEVHFPRPKVAREDPEMDLNDPNFFDNLHEKYFPDLPKETSKLAWMTTPMPKHKISSYDAIGDMRFDFKGNLVELDDKSQDTPTHLGLHHHAENPQLAGYTLAELVHLSRSVVPTQRCLGIQMLGRILHKLGAHKYNIMPIVDEDNSGGALQEASSEVMAQFEGMMWDLVESLRVVESLTEASDEKRTRNLSVRNYALEALWLWKQGGGRPEKAEKSEEEILAENLQNM</sequence>
<evidence type="ECO:0000256" key="1">
    <source>
        <dbReference type="ARBA" id="ARBA00009953"/>
    </source>
</evidence>
<protein>
    <submittedName>
        <fullName evidence="5">RPAP1-like, N-terminal</fullName>
    </submittedName>
</protein>
<dbReference type="PANTHER" id="PTHR21483">
    <property type="entry name" value="RNA POLYMERASE II-ASSOCIATED PROTEIN 1"/>
    <property type="match status" value="1"/>
</dbReference>
<reference evidence="6" key="1">
    <citation type="submission" date="2019-03" db="EMBL/GenBank/DDBJ databases">
        <title>Snf2 controls pulcherriminic acid biosynthesis and connects pigmentation and antifungal activity of the yeast Metschnikowia pulcherrima.</title>
        <authorList>
            <person name="Gore-Lloyd D."/>
            <person name="Sumann I."/>
            <person name="Brachmann A.O."/>
            <person name="Schneeberger K."/>
            <person name="Ortiz-Merino R.A."/>
            <person name="Moreno-Beltran M."/>
            <person name="Schlaefli M."/>
            <person name="Kirner P."/>
            <person name="Santos Kron A."/>
            <person name="Wolfe K.H."/>
            <person name="Piel J."/>
            <person name="Ahrens C.H."/>
            <person name="Henk D."/>
            <person name="Freimoser F.M."/>
        </authorList>
    </citation>
    <scope>NUCLEOTIDE SEQUENCE [LARGE SCALE GENOMIC DNA]</scope>
    <source>
        <strain evidence="6">APC 1.2</strain>
    </source>
</reference>
<dbReference type="Proteomes" id="UP000292447">
    <property type="component" value="Chromosome II"/>
</dbReference>
<dbReference type="InterPro" id="IPR013930">
    <property type="entry name" value="RPAP1_N"/>
</dbReference>
<comment type="similarity">
    <text evidence="1">Belongs to the RPAP1 family.</text>
</comment>
<dbReference type="Pfam" id="PF08620">
    <property type="entry name" value="RPAP1_C"/>
    <property type="match status" value="1"/>
</dbReference>
<evidence type="ECO:0000313" key="6">
    <source>
        <dbReference type="Proteomes" id="UP000292447"/>
    </source>
</evidence>
<proteinExistence type="inferred from homology"/>
<gene>
    <name evidence="5" type="primary">MPUL0B11590</name>
    <name evidence="5" type="ORF">METSCH_B11590</name>
</gene>
<feature type="region of interest" description="Disordered" evidence="2">
    <location>
        <begin position="434"/>
        <end position="454"/>
    </location>
</feature>
<feature type="domain" description="RPAP1 C-terminal" evidence="3">
    <location>
        <begin position="288"/>
        <end position="356"/>
    </location>
</feature>
<dbReference type="EMBL" id="CP034457">
    <property type="protein sequence ID" value="QBM87945.1"/>
    <property type="molecule type" value="Genomic_DNA"/>
</dbReference>
<organism evidence="5 6">
    <name type="scientific">Metschnikowia aff. pulcherrima</name>
    <dbReference type="NCBI Taxonomy" id="2163413"/>
    <lineage>
        <taxon>Eukaryota</taxon>
        <taxon>Fungi</taxon>
        <taxon>Dikarya</taxon>
        <taxon>Ascomycota</taxon>
        <taxon>Saccharomycotina</taxon>
        <taxon>Pichiomycetes</taxon>
        <taxon>Metschnikowiaceae</taxon>
        <taxon>Metschnikowia</taxon>
    </lineage>
</organism>
<keyword evidence="6" id="KW-1185">Reference proteome</keyword>
<feature type="region of interest" description="Disordered" evidence="2">
    <location>
        <begin position="168"/>
        <end position="188"/>
    </location>
</feature>
<feature type="compositionally biased region" description="Basic and acidic residues" evidence="2">
    <location>
        <begin position="49"/>
        <end position="60"/>
    </location>
</feature>
<dbReference type="AlphaFoldDB" id="A0A4P6XMX6"/>
<accession>A0A4P6XMX6</accession>
<name>A0A4P6XMX6_9ASCO</name>
<dbReference type="PANTHER" id="PTHR21483:SF18">
    <property type="entry name" value="RNA POLYMERASE II-ASSOCIATED PROTEIN 1"/>
    <property type="match status" value="1"/>
</dbReference>
<dbReference type="GO" id="GO:0006366">
    <property type="term" value="P:transcription by RNA polymerase II"/>
    <property type="evidence" value="ECO:0007669"/>
    <property type="project" value="InterPro"/>
</dbReference>
<evidence type="ECO:0000313" key="5">
    <source>
        <dbReference type="EMBL" id="QBM87945.1"/>
    </source>
</evidence>
<evidence type="ECO:0000259" key="3">
    <source>
        <dbReference type="Pfam" id="PF08620"/>
    </source>
</evidence>
<evidence type="ECO:0000256" key="2">
    <source>
        <dbReference type="SAM" id="MobiDB-lite"/>
    </source>
</evidence>
<feature type="region of interest" description="Disordered" evidence="2">
    <location>
        <begin position="34"/>
        <end position="72"/>
    </location>
</feature>